<dbReference type="AlphaFoldDB" id="A0A1I2DQK8"/>
<evidence type="ECO:0000313" key="2">
    <source>
        <dbReference type="Proteomes" id="UP000198598"/>
    </source>
</evidence>
<protein>
    <submittedName>
        <fullName evidence="1">Uncharacterized protein</fullName>
    </submittedName>
</protein>
<accession>A0A1I2DQK8</accession>
<name>A0A1I2DQK8_9BACT</name>
<gene>
    <name evidence="1" type="ORF">SAMN05216167_12019</name>
</gene>
<dbReference type="Proteomes" id="UP000198598">
    <property type="component" value="Unassembled WGS sequence"/>
</dbReference>
<reference evidence="1 2" key="1">
    <citation type="submission" date="2016-10" db="EMBL/GenBank/DDBJ databases">
        <authorList>
            <person name="de Groot N.N."/>
        </authorList>
    </citation>
    <scope>NUCLEOTIDE SEQUENCE [LARGE SCALE GENOMIC DNA]</scope>
    <source>
        <strain evidence="1 2">DSM 26130</strain>
    </source>
</reference>
<keyword evidence="2" id="KW-1185">Reference proteome</keyword>
<dbReference type="EMBL" id="FOLQ01000020">
    <property type="protein sequence ID" value="SFE82561.1"/>
    <property type="molecule type" value="Genomic_DNA"/>
</dbReference>
<proteinExistence type="predicted"/>
<organism evidence="1 2">
    <name type="scientific">Spirosoma endophyticum</name>
    <dbReference type="NCBI Taxonomy" id="662367"/>
    <lineage>
        <taxon>Bacteria</taxon>
        <taxon>Pseudomonadati</taxon>
        <taxon>Bacteroidota</taxon>
        <taxon>Cytophagia</taxon>
        <taxon>Cytophagales</taxon>
        <taxon>Cytophagaceae</taxon>
        <taxon>Spirosoma</taxon>
    </lineage>
</organism>
<dbReference type="PROSITE" id="PS51257">
    <property type="entry name" value="PROKAR_LIPOPROTEIN"/>
    <property type="match status" value="1"/>
</dbReference>
<evidence type="ECO:0000313" key="1">
    <source>
        <dbReference type="EMBL" id="SFE82561.1"/>
    </source>
</evidence>
<sequence>MKTCCILLLLFGLVSCHKSQVEPQEVKATILTYEPTGYVCTGGYTIQPETEAIYMARTTNLPAPYNDFNTLKLPVSVWIRYKTPETPVENCGQPPLIQIVSMRAR</sequence>